<organism evidence="2 3">
    <name type="scientific">Catenuloplanes nepalensis</name>
    <dbReference type="NCBI Taxonomy" id="587533"/>
    <lineage>
        <taxon>Bacteria</taxon>
        <taxon>Bacillati</taxon>
        <taxon>Actinomycetota</taxon>
        <taxon>Actinomycetes</taxon>
        <taxon>Micromonosporales</taxon>
        <taxon>Micromonosporaceae</taxon>
        <taxon>Catenuloplanes</taxon>
    </lineage>
</organism>
<keyword evidence="1" id="KW-0175">Coiled coil</keyword>
<name>A0ABT9MMC9_9ACTN</name>
<feature type="coiled-coil region" evidence="1">
    <location>
        <begin position="21"/>
        <end position="55"/>
    </location>
</feature>
<gene>
    <name evidence="2" type="ORF">J2S43_001105</name>
</gene>
<dbReference type="EMBL" id="JAUSRA010000001">
    <property type="protein sequence ID" value="MDP9792593.1"/>
    <property type="molecule type" value="Genomic_DNA"/>
</dbReference>
<dbReference type="RefSeq" id="WP_306827468.1">
    <property type="nucleotide sequence ID" value="NZ_JAUSRA010000001.1"/>
</dbReference>
<dbReference type="Proteomes" id="UP001240984">
    <property type="component" value="Unassembled WGS sequence"/>
</dbReference>
<keyword evidence="3" id="KW-1185">Reference proteome</keyword>
<protein>
    <submittedName>
        <fullName evidence="2">Uncharacterized protein</fullName>
    </submittedName>
</protein>
<comment type="caution">
    <text evidence="2">The sequence shown here is derived from an EMBL/GenBank/DDBJ whole genome shotgun (WGS) entry which is preliminary data.</text>
</comment>
<evidence type="ECO:0000256" key="1">
    <source>
        <dbReference type="SAM" id="Coils"/>
    </source>
</evidence>
<accession>A0ABT9MMC9</accession>
<reference evidence="2 3" key="1">
    <citation type="submission" date="2023-07" db="EMBL/GenBank/DDBJ databases">
        <title>Sequencing the genomes of 1000 actinobacteria strains.</title>
        <authorList>
            <person name="Klenk H.-P."/>
        </authorList>
    </citation>
    <scope>NUCLEOTIDE SEQUENCE [LARGE SCALE GENOMIC DNA]</scope>
    <source>
        <strain evidence="2 3">DSM 44710</strain>
    </source>
</reference>
<sequence>MITTAVADLGTPTPESTQEHLNRLSARITTQNALIADLQAAAAHAQQQLTAAHDRYELAVRQHQTDIATIGARLCDEAEDRSWCEEYDTIVDKLNTQLTVALPLRERDFEVAADVRVTIQVTARGNHDAEEQAGEIVREIERVIDGHAQCTAHPNDSRDWEIRSA</sequence>
<evidence type="ECO:0000313" key="2">
    <source>
        <dbReference type="EMBL" id="MDP9792593.1"/>
    </source>
</evidence>
<evidence type="ECO:0000313" key="3">
    <source>
        <dbReference type="Proteomes" id="UP001240984"/>
    </source>
</evidence>
<proteinExistence type="predicted"/>